<organism evidence="1">
    <name type="scientific">uncultured Caudovirales phage</name>
    <dbReference type="NCBI Taxonomy" id="2100421"/>
    <lineage>
        <taxon>Viruses</taxon>
        <taxon>Duplodnaviria</taxon>
        <taxon>Heunggongvirae</taxon>
        <taxon>Uroviricota</taxon>
        <taxon>Caudoviricetes</taxon>
        <taxon>Peduoviridae</taxon>
        <taxon>Maltschvirus</taxon>
        <taxon>Maltschvirus maltsch</taxon>
    </lineage>
</organism>
<reference evidence="1" key="1">
    <citation type="submission" date="2020-05" db="EMBL/GenBank/DDBJ databases">
        <authorList>
            <person name="Chiriac C."/>
            <person name="Salcher M."/>
            <person name="Ghai R."/>
            <person name="Kavagutti S V."/>
        </authorList>
    </citation>
    <scope>NUCLEOTIDE SEQUENCE</scope>
</reference>
<dbReference type="EMBL" id="LR796831">
    <property type="protein sequence ID" value="CAB4168628.1"/>
    <property type="molecule type" value="Genomic_DNA"/>
</dbReference>
<accession>A0A6J5PHJ4</accession>
<evidence type="ECO:0000313" key="1">
    <source>
        <dbReference type="EMBL" id="CAB4168628.1"/>
    </source>
</evidence>
<name>A0A6J5PHJ4_9CAUD</name>
<protein>
    <recommendedName>
        <fullName evidence="3">Tail completion protein</fullName>
    </recommendedName>
</protein>
<dbReference type="EMBL" id="LR797216">
    <property type="protein sequence ID" value="CAB4194661.1"/>
    <property type="molecule type" value="Genomic_DNA"/>
</dbReference>
<proteinExistence type="predicted"/>
<sequence>MPTSIQADVRAPLATALAGVTASVYESVPEAVIPPAAIIIPDSPYLETQLLGSAVRVKVNFIVSAAVAYNNNAGALDNLEKLSIQILGAIPSNYTVGDVSRPSIVTLGASNLLISDINVSTYYQQEN</sequence>
<evidence type="ECO:0008006" key="3">
    <source>
        <dbReference type="Google" id="ProtNLM"/>
    </source>
</evidence>
<gene>
    <name evidence="2" type="ORF">UFOVP1283_18</name>
    <name evidence="1" type="ORF">UFOVP889_17</name>
</gene>
<evidence type="ECO:0000313" key="2">
    <source>
        <dbReference type="EMBL" id="CAB4194661.1"/>
    </source>
</evidence>